<evidence type="ECO:0000256" key="4">
    <source>
        <dbReference type="ARBA" id="ARBA00023295"/>
    </source>
</evidence>
<evidence type="ECO:0000256" key="6">
    <source>
        <dbReference type="RuleBase" id="RU003690"/>
    </source>
</evidence>
<evidence type="ECO:0000256" key="3">
    <source>
        <dbReference type="ARBA" id="ARBA00022801"/>
    </source>
</evidence>
<evidence type="ECO:0000313" key="10">
    <source>
        <dbReference type="Proteomes" id="UP001268819"/>
    </source>
</evidence>
<organism evidence="9 10">
    <name type="scientific">Saccharothrix longispora</name>
    <dbReference type="NCBI Taxonomy" id="33920"/>
    <lineage>
        <taxon>Bacteria</taxon>
        <taxon>Bacillati</taxon>
        <taxon>Actinomycetota</taxon>
        <taxon>Actinomycetes</taxon>
        <taxon>Pseudonocardiales</taxon>
        <taxon>Pseudonocardiaceae</taxon>
        <taxon>Saccharothrix</taxon>
    </lineage>
</organism>
<dbReference type="PROSITE" id="PS00572">
    <property type="entry name" value="GLYCOSYL_HYDROL_F1_1"/>
    <property type="match status" value="1"/>
</dbReference>
<keyword evidence="3 7" id="KW-0378">Hydrolase</keyword>
<dbReference type="GO" id="GO:0008422">
    <property type="term" value="F:beta-glucosidase activity"/>
    <property type="evidence" value="ECO:0007669"/>
    <property type="project" value="UniProtKB-EC"/>
</dbReference>
<feature type="active site" description="Nucleophile" evidence="5">
    <location>
        <position position="376"/>
    </location>
</feature>
<dbReference type="InterPro" id="IPR001360">
    <property type="entry name" value="Glyco_hydro_1"/>
</dbReference>
<feature type="region of interest" description="Disordered" evidence="8">
    <location>
        <begin position="303"/>
        <end position="334"/>
    </location>
</feature>
<gene>
    <name evidence="9" type="ORF">J2S66_000493</name>
</gene>
<evidence type="ECO:0000256" key="2">
    <source>
        <dbReference type="ARBA" id="ARBA00012744"/>
    </source>
</evidence>
<comment type="similarity">
    <text evidence="1 6">Belongs to the glycosyl hydrolase 1 family.</text>
</comment>
<dbReference type="InterPro" id="IPR017853">
    <property type="entry name" value="GH"/>
</dbReference>
<dbReference type="PANTHER" id="PTHR10353:SF36">
    <property type="entry name" value="LP05116P"/>
    <property type="match status" value="1"/>
</dbReference>
<evidence type="ECO:0000256" key="7">
    <source>
        <dbReference type="RuleBase" id="RU004468"/>
    </source>
</evidence>
<accession>A0ABU1PQC9</accession>
<comment type="caution">
    <text evidence="9">The sequence shown here is derived from an EMBL/GenBank/DDBJ whole genome shotgun (WGS) entry which is preliminary data.</text>
</comment>
<sequence length="475" mass="52280">MESISFPEGFVWGAATAAFQIEGATTADGRTASIWDTFCKTPGAVVGGDTGDPAADHYNRVDEDVQLMVDLGLQAYRFSTAWPRVRPDAGPVNQAGLDFYSRLVDKLLEAGIAPWLTLYHWDLPQTLEDAGGWANRDTAYRFAEYAESVVGALGDRVVNWTTLNEPWCSSLLSYAAGIHAPGRQEPEAAVAAVHHLLLAHGLATAAIREQAPNAKVGITLNMYPIIPADPDDEADLDAARRLDGLQNRIFLDPLFKGEYPADIVADLEPYGFSKHIRENDLEIISAPLDQLGVNYYAEHFVSGHPEPESAAEPAGQVQTNGRRPTGSPWVGAEHVTFPSRGLPRTDMDWEVEPDGLFKVLKRVHEDYPSIPLYVTENGAAYRDSIEDDGSINDHERRDYIDGHLRAAHAAIRAGVDLRGYFAWSLMDNFEWAEGYAKRFGIVHVDYVTQVRTPKMSAMWYSQVARGNALTATVAP</sequence>
<dbReference type="InterPro" id="IPR018120">
    <property type="entry name" value="Glyco_hydro_1_AS"/>
</dbReference>
<evidence type="ECO:0000256" key="1">
    <source>
        <dbReference type="ARBA" id="ARBA00010838"/>
    </source>
</evidence>
<dbReference type="SUPFAM" id="SSF51445">
    <property type="entry name" value="(Trans)glycosidases"/>
    <property type="match status" value="1"/>
</dbReference>
<reference evidence="9 10" key="1">
    <citation type="submission" date="2023-07" db="EMBL/GenBank/DDBJ databases">
        <title>Sequencing the genomes of 1000 actinobacteria strains.</title>
        <authorList>
            <person name="Klenk H.-P."/>
        </authorList>
    </citation>
    <scope>NUCLEOTIDE SEQUENCE [LARGE SCALE GENOMIC DNA]</scope>
    <source>
        <strain evidence="9 10">DSM 43749</strain>
    </source>
</reference>
<protein>
    <recommendedName>
        <fullName evidence="2">beta-glucosidase</fullName>
        <ecNumber evidence="2">3.2.1.21</ecNumber>
    </recommendedName>
</protein>
<evidence type="ECO:0000256" key="8">
    <source>
        <dbReference type="SAM" id="MobiDB-lite"/>
    </source>
</evidence>
<evidence type="ECO:0000256" key="5">
    <source>
        <dbReference type="PROSITE-ProRule" id="PRU10055"/>
    </source>
</evidence>
<dbReference type="Pfam" id="PF00232">
    <property type="entry name" value="Glyco_hydro_1"/>
    <property type="match status" value="1"/>
</dbReference>
<dbReference type="PRINTS" id="PR00131">
    <property type="entry name" value="GLHYDRLASE1"/>
</dbReference>
<dbReference type="PROSITE" id="PS00653">
    <property type="entry name" value="GLYCOSYL_HYDROL_F1_2"/>
    <property type="match status" value="1"/>
</dbReference>
<dbReference type="EMBL" id="JAVDSG010000001">
    <property type="protein sequence ID" value="MDR6592109.1"/>
    <property type="molecule type" value="Genomic_DNA"/>
</dbReference>
<dbReference type="Proteomes" id="UP001268819">
    <property type="component" value="Unassembled WGS sequence"/>
</dbReference>
<name>A0ABU1PQC9_9PSEU</name>
<keyword evidence="4 7" id="KW-0326">Glycosidase</keyword>
<dbReference type="Gene3D" id="3.20.20.80">
    <property type="entry name" value="Glycosidases"/>
    <property type="match status" value="1"/>
</dbReference>
<dbReference type="InterPro" id="IPR033132">
    <property type="entry name" value="GH_1_N_CS"/>
</dbReference>
<dbReference type="EC" id="3.2.1.21" evidence="2"/>
<evidence type="ECO:0000313" key="9">
    <source>
        <dbReference type="EMBL" id="MDR6592109.1"/>
    </source>
</evidence>
<proteinExistence type="inferred from homology"/>
<keyword evidence="10" id="KW-1185">Reference proteome</keyword>
<dbReference type="PANTHER" id="PTHR10353">
    <property type="entry name" value="GLYCOSYL HYDROLASE"/>
    <property type="match status" value="1"/>
</dbReference>